<evidence type="ECO:0000313" key="1">
    <source>
        <dbReference type="EMBL" id="KAK9044601.1"/>
    </source>
</evidence>
<accession>A0ABR2U502</accession>
<name>A0ABR2U502_9ROSI</name>
<gene>
    <name evidence="1" type="ORF">V6N11_058499</name>
</gene>
<dbReference type="EMBL" id="JBBPBN010000002">
    <property type="protein sequence ID" value="KAK9044601.1"/>
    <property type="molecule type" value="Genomic_DNA"/>
</dbReference>
<evidence type="ECO:0000313" key="2">
    <source>
        <dbReference type="Proteomes" id="UP001396334"/>
    </source>
</evidence>
<organism evidence="1 2">
    <name type="scientific">Hibiscus sabdariffa</name>
    <name type="common">roselle</name>
    <dbReference type="NCBI Taxonomy" id="183260"/>
    <lineage>
        <taxon>Eukaryota</taxon>
        <taxon>Viridiplantae</taxon>
        <taxon>Streptophyta</taxon>
        <taxon>Embryophyta</taxon>
        <taxon>Tracheophyta</taxon>
        <taxon>Spermatophyta</taxon>
        <taxon>Magnoliopsida</taxon>
        <taxon>eudicotyledons</taxon>
        <taxon>Gunneridae</taxon>
        <taxon>Pentapetalae</taxon>
        <taxon>rosids</taxon>
        <taxon>malvids</taxon>
        <taxon>Malvales</taxon>
        <taxon>Malvaceae</taxon>
        <taxon>Malvoideae</taxon>
        <taxon>Hibiscus</taxon>
    </lineage>
</organism>
<proteinExistence type="predicted"/>
<sequence length="128" mass="13416">MICGRVWLGEGLAAMVDANGKFSGGALGVVELVVSVRGCKGEELGFGVLPRCVDGGAMEWQGGLSDGRRSNGESSLGDSLVLVQWRWGKVDGVEVDEWVILMDGELPSSLTCAPGGSIRVLIDLLSDH</sequence>
<keyword evidence="2" id="KW-1185">Reference proteome</keyword>
<dbReference type="Proteomes" id="UP001396334">
    <property type="component" value="Unassembled WGS sequence"/>
</dbReference>
<comment type="caution">
    <text evidence="1">The sequence shown here is derived from an EMBL/GenBank/DDBJ whole genome shotgun (WGS) entry which is preliminary data.</text>
</comment>
<reference evidence="1 2" key="1">
    <citation type="journal article" date="2024" name="G3 (Bethesda)">
        <title>Genome assembly of Hibiscus sabdariffa L. provides insights into metabolisms of medicinal natural products.</title>
        <authorList>
            <person name="Kim T."/>
        </authorList>
    </citation>
    <scope>NUCLEOTIDE SEQUENCE [LARGE SCALE GENOMIC DNA]</scope>
    <source>
        <strain evidence="1">TK-2024</strain>
        <tissue evidence="1">Old leaves</tissue>
    </source>
</reference>
<protein>
    <submittedName>
        <fullName evidence="1">Uncharacterized protein</fullName>
    </submittedName>
</protein>